<dbReference type="Gene3D" id="1.10.260.40">
    <property type="entry name" value="lambda repressor-like DNA-binding domains"/>
    <property type="match status" value="1"/>
</dbReference>
<dbReference type="CDD" id="cd00093">
    <property type="entry name" value="HTH_XRE"/>
    <property type="match status" value="1"/>
</dbReference>
<dbReference type="InterPro" id="IPR050807">
    <property type="entry name" value="TransReg_Diox_bact_type"/>
</dbReference>
<gene>
    <name evidence="3" type="ORF">IAC61_05915</name>
</gene>
<comment type="caution">
    <text evidence="3">The sequence shown here is derived from an EMBL/GenBank/DDBJ whole genome shotgun (WGS) entry which is preliminary data.</text>
</comment>
<protein>
    <submittedName>
        <fullName evidence="3">Helix-turn-helix transcriptional regulator</fullName>
    </submittedName>
</protein>
<dbReference type="InterPro" id="IPR001387">
    <property type="entry name" value="Cro/C1-type_HTH"/>
</dbReference>
<dbReference type="InterPro" id="IPR010982">
    <property type="entry name" value="Lambda_DNA-bd_dom_sf"/>
</dbReference>
<feature type="domain" description="HTH cro/C1-type" evidence="2">
    <location>
        <begin position="27"/>
        <end position="81"/>
    </location>
</feature>
<keyword evidence="1" id="KW-0238">DNA-binding</keyword>
<evidence type="ECO:0000259" key="2">
    <source>
        <dbReference type="PROSITE" id="PS50943"/>
    </source>
</evidence>
<evidence type="ECO:0000313" key="4">
    <source>
        <dbReference type="Proteomes" id="UP000823634"/>
    </source>
</evidence>
<dbReference type="SMART" id="SM00530">
    <property type="entry name" value="HTH_XRE"/>
    <property type="match status" value="1"/>
</dbReference>
<dbReference type="GO" id="GO:0005829">
    <property type="term" value="C:cytosol"/>
    <property type="evidence" value="ECO:0007669"/>
    <property type="project" value="TreeGrafter"/>
</dbReference>
<proteinExistence type="predicted"/>
<dbReference type="SUPFAM" id="SSF47413">
    <property type="entry name" value="lambda repressor-like DNA-binding domains"/>
    <property type="match status" value="1"/>
</dbReference>
<dbReference type="GO" id="GO:0003677">
    <property type="term" value="F:DNA binding"/>
    <property type="evidence" value="ECO:0007669"/>
    <property type="project" value="UniProtKB-KW"/>
</dbReference>
<evidence type="ECO:0000313" key="3">
    <source>
        <dbReference type="EMBL" id="MBO8426824.1"/>
    </source>
</evidence>
<reference evidence="3" key="2">
    <citation type="journal article" date="2021" name="PeerJ">
        <title>Extensive microbial diversity within the chicken gut microbiome revealed by metagenomics and culture.</title>
        <authorList>
            <person name="Gilroy R."/>
            <person name="Ravi A."/>
            <person name="Getino M."/>
            <person name="Pursley I."/>
            <person name="Horton D.L."/>
            <person name="Alikhan N.F."/>
            <person name="Baker D."/>
            <person name="Gharbi K."/>
            <person name="Hall N."/>
            <person name="Watson M."/>
            <person name="Adriaenssens E.M."/>
            <person name="Foster-Nyarko E."/>
            <person name="Jarju S."/>
            <person name="Secka A."/>
            <person name="Antonio M."/>
            <person name="Oren A."/>
            <person name="Chaudhuri R.R."/>
            <person name="La Ragione R."/>
            <person name="Hildebrand F."/>
            <person name="Pallen M.J."/>
        </authorList>
    </citation>
    <scope>NUCLEOTIDE SEQUENCE</scope>
    <source>
        <strain evidence="3">17113</strain>
    </source>
</reference>
<evidence type="ECO:0000256" key="1">
    <source>
        <dbReference type="ARBA" id="ARBA00023125"/>
    </source>
</evidence>
<dbReference type="PANTHER" id="PTHR46797">
    <property type="entry name" value="HTH-TYPE TRANSCRIPTIONAL REGULATOR"/>
    <property type="match status" value="1"/>
</dbReference>
<dbReference type="EMBL" id="JADINA010000038">
    <property type="protein sequence ID" value="MBO8426824.1"/>
    <property type="molecule type" value="Genomic_DNA"/>
</dbReference>
<dbReference type="GO" id="GO:0003700">
    <property type="term" value="F:DNA-binding transcription factor activity"/>
    <property type="evidence" value="ECO:0007669"/>
    <property type="project" value="TreeGrafter"/>
</dbReference>
<organism evidence="3 4">
    <name type="scientific">Candidatus Alloenteromonas pullistercoris</name>
    <dbReference type="NCBI Taxonomy" id="2840785"/>
    <lineage>
        <taxon>Bacteria</taxon>
        <taxon>Bacillati</taxon>
        <taxon>Bacillota</taxon>
        <taxon>Bacillota incertae sedis</taxon>
        <taxon>Candidatus Alloenteromonas</taxon>
    </lineage>
</organism>
<sequence>MAKIKVDGDAKRPSADKEALEKLGRNLRRLREENGFSQLRLGLESGVSLHYISDLECGRRNPSFLVLFRIAKALGVGIGELVDFD</sequence>
<dbReference type="PANTHER" id="PTHR46797:SF1">
    <property type="entry name" value="METHYLPHOSPHONATE SYNTHASE"/>
    <property type="match status" value="1"/>
</dbReference>
<reference evidence="3" key="1">
    <citation type="submission" date="2020-10" db="EMBL/GenBank/DDBJ databases">
        <authorList>
            <person name="Gilroy R."/>
        </authorList>
    </citation>
    <scope>NUCLEOTIDE SEQUENCE</scope>
    <source>
        <strain evidence="3">17113</strain>
    </source>
</reference>
<dbReference type="PROSITE" id="PS50943">
    <property type="entry name" value="HTH_CROC1"/>
    <property type="match status" value="1"/>
</dbReference>
<accession>A0A9D9DKH0</accession>
<dbReference type="AlphaFoldDB" id="A0A9D9DKH0"/>
<dbReference type="Proteomes" id="UP000823634">
    <property type="component" value="Unassembled WGS sequence"/>
</dbReference>
<dbReference type="Pfam" id="PF01381">
    <property type="entry name" value="HTH_3"/>
    <property type="match status" value="1"/>
</dbReference>
<name>A0A9D9DKH0_9FIRM</name>